<keyword evidence="1" id="KW-1133">Transmembrane helix</keyword>
<gene>
    <name evidence="2" type="ORF">LCGC14_0630080</name>
</gene>
<feature type="transmembrane region" description="Helical" evidence="1">
    <location>
        <begin position="12"/>
        <end position="31"/>
    </location>
</feature>
<keyword evidence="1" id="KW-0472">Membrane</keyword>
<protein>
    <submittedName>
        <fullName evidence="2">Uncharacterized protein</fullName>
    </submittedName>
</protein>
<comment type="caution">
    <text evidence="2">The sequence shown here is derived from an EMBL/GenBank/DDBJ whole genome shotgun (WGS) entry which is preliminary data.</text>
</comment>
<dbReference type="AlphaFoldDB" id="A0A0F9R7F1"/>
<proteinExistence type="predicted"/>
<dbReference type="EMBL" id="LAZR01001099">
    <property type="protein sequence ID" value="KKN50699.1"/>
    <property type="molecule type" value="Genomic_DNA"/>
</dbReference>
<sequence>MRVTQKFRAFLNASRFNLIFVISLVVFNIIYLLFAFIFHHFFLISTPIIFQFYFTFNKIEYEYKSQKIEFRIAGEFLQNKVHPDDIIIAVNRNYLYYIGIGSIQGVNVKTLDDFFLVVQSVNFTIICERIEVERVPFLNLLLDPLDPMIPAFLKCIFSYYDTGRRILIYEIT</sequence>
<organism evidence="2">
    <name type="scientific">marine sediment metagenome</name>
    <dbReference type="NCBI Taxonomy" id="412755"/>
    <lineage>
        <taxon>unclassified sequences</taxon>
        <taxon>metagenomes</taxon>
        <taxon>ecological metagenomes</taxon>
    </lineage>
</organism>
<evidence type="ECO:0000313" key="2">
    <source>
        <dbReference type="EMBL" id="KKN50699.1"/>
    </source>
</evidence>
<keyword evidence="1" id="KW-0812">Transmembrane</keyword>
<evidence type="ECO:0000256" key="1">
    <source>
        <dbReference type="SAM" id="Phobius"/>
    </source>
</evidence>
<reference evidence="2" key="1">
    <citation type="journal article" date="2015" name="Nature">
        <title>Complex archaea that bridge the gap between prokaryotes and eukaryotes.</title>
        <authorList>
            <person name="Spang A."/>
            <person name="Saw J.H."/>
            <person name="Jorgensen S.L."/>
            <person name="Zaremba-Niedzwiedzka K."/>
            <person name="Martijn J."/>
            <person name="Lind A.E."/>
            <person name="van Eijk R."/>
            <person name="Schleper C."/>
            <person name="Guy L."/>
            <person name="Ettema T.J."/>
        </authorList>
    </citation>
    <scope>NUCLEOTIDE SEQUENCE</scope>
</reference>
<name>A0A0F9R7F1_9ZZZZ</name>
<accession>A0A0F9R7F1</accession>